<evidence type="ECO:0000313" key="3">
    <source>
        <dbReference type="EMBL" id="ORA68930.1"/>
    </source>
</evidence>
<dbReference type="STRING" id="53376.BST25_21780"/>
<evidence type="ECO:0000256" key="1">
    <source>
        <dbReference type="SAM" id="SignalP"/>
    </source>
</evidence>
<protein>
    <recommendedName>
        <fullName evidence="2">DUF732 domain-containing protein</fullName>
    </recommendedName>
</protein>
<comment type="caution">
    <text evidence="3">The sequence shown here is derived from an EMBL/GenBank/DDBJ whole genome shotgun (WGS) entry which is preliminary data.</text>
</comment>
<dbReference type="Proteomes" id="UP000192566">
    <property type="component" value="Unassembled WGS sequence"/>
</dbReference>
<evidence type="ECO:0000259" key="2">
    <source>
        <dbReference type="Pfam" id="PF05305"/>
    </source>
</evidence>
<proteinExistence type="predicted"/>
<reference evidence="3 4" key="1">
    <citation type="submission" date="2017-02" db="EMBL/GenBank/DDBJ databases">
        <title>The new phylogeny of genus Mycobacterium.</title>
        <authorList>
            <person name="Tortoli E."/>
            <person name="Trovato A."/>
            <person name="Cirillo D.M."/>
        </authorList>
    </citation>
    <scope>NUCLEOTIDE SEQUENCE [LARGE SCALE GENOMIC DNA]</scope>
    <source>
        <strain evidence="3 4">DSM 44471</strain>
    </source>
</reference>
<gene>
    <name evidence="3" type="ORF">BST25_21780</name>
</gene>
<dbReference type="EMBL" id="MVHR01000052">
    <property type="protein sequence ID" value="ORA68930.1"/>
    <property type="molecule type" value="Genomic_DNA"/>
</dbReference>
<keyword evidence="1" id="KW-0732">Signal</keyword>
<dbReference type="AlphaFoldDB" id="A0A1X0DAY7"/>
<dbReference type="Pfam" id="PF05305">
    <property type="entry name" value="DUF732"/>
    <property type="match status" value="1"/>
</dbReference>
<feature type="domain" description="DUF732" evidence="2">
    <location>
        <begin position="44"/>
        <end position="115"/>
    </location>
</feature>
<keyword evidence="4" id="KW-1185">Reference proteome</keyword>
<organism evidence="3 4">
    <name type="scientific">Mycobacterium heidelbergense</name>
    <dbReference type="NCBI Taxonomy" id="53376"/>
    <lineage>
        <taxon>Bacteria</taxon>
        <taxon>Bacillati</taxon>
        <taxon>Actinomycetota</taxon>
        <taxon>Actinomycetes</taxon>
        <taxon>Mycobacteriales</taxon>
        <taxon>Mycobacteriaceae</taxon>
        <taxon>Mycobacterium</taxon>
        <taxon>Mycobacterium simiae complex</taxon>
    </lineage>
</organism>
<accession>A0A1X0DAY7</accession>
<sequence length="132" mass="13547">MATTDAPSSPLCENHRTMRLVLLLASAAVLIGTAAPAYANPDAKDQAFLTALNQAGLTYMNADRAINAGKQVCSLADGGMTGEEIVKNLQDRNPGFQGPGAAKFAAIAASAYCPEKLTQTEDQGPAPKPSGA</sequence>
<feature type="signal peptide" evidence="1">
    <location>
        <begin position="1"/>
        <end position="39"/>
    </location>
</feature>
<feature type="chain" id="PRO_5039618548" description="DUF732 domain-containing protein" evidence="1">
    <location>
        <begin position="40"/>
        <end position="132"/>
    </location>
</feature>
<dbReference type="InterPro" id="IPR007969">
    <property type="entry name" value="DUF732"/>
</dbReference>
<evidence type="ECO:0000313" key="4">
    <source>
        <dbReference type="Proteomes" id="UP000192566"/>
    </source>
</evidence>
<name>A0A1X0DAY7_MYCHE</name>